<protein>
    <submittedName>
        <fullName evidence="2">Putative dihydropicolinate reductase</fullName>
    </submittedName>
</protein>
<dbReference type="InterPro" id="IPR045760">
    <property type="entry name" value="DAP_DH_C"/>
</dbReference>
<dbReference type="RefSeq" id="WP_005065290.1">
    <property type="nucleotide sequence ID" value="NZ_CP014951.1"/>
</dbReference>
<dbReference type="Proteomes" id="UP000045782">
    <property type="component" value="Unassembled WGS sequence"/>
</dbReference>
<dbReference type="SUPFAM" id="SSF51735">
    <property type="entry name" value="NAD(P)-binding Rossmann-fold domains"/>
    <property type="match status" value="1"/>
</dbReference>
<evidence type="ECO:0000313" key="3">
    <source>
        <dbReference type="Proteomes" id="UP000045782"/>
    </source>
</evidence>
<dbReference type="Pfam" id="PF19328">
    <property type="entry name" value="DAP_DH_C"/>
    <property type="match status" value="1"/>
</dbReference>
<name>A0A0U0ZSY5_9MYCO</name>
<evidence type="ECO:0000259" key="1">
    <source>
        <dbReference type="Pfam" id="PF19328"/>
    </source>
</evidence>
<accession>A0A0U0ZSY5</accession>
<dbReference type="EMBL" id="CSWP01000010">
    <property type="protein sequence ID" value="CPV67580.1"/>
    <property type="molecule type" value="Genomic_DNA"/>
</dbReference>
<proteinExistence type="predicted"/>
<gene>
    <name evidence="2" type="ORF">ERS075579_04221</name>
</gene>
<feature type="domain" description="2,4-diaminopentanoate dehydrogenase C-terminal" evidence="1">
    <location>
        <begin position="221"/>
        <end position="368"/>
    </location>
</feature>
<dbReference type="AlphaFoldDB" id="A0A0U0ZSY5"/>
<dbReference type="Gene3D" id="3.40.50.720">
    <property type="entry name" value="NAD(P)-binding Rossmann-like Domain"/>
    <property type="match status" value="1"/>
</dbReference>
<dbReference type="InterPro" id="IPR036291">
    <property type="entry name" value="NAD(P)-bd_dom_sf"/>
</dbReference>
<organism evidence="2 3">
    <name type="scientific">Mycobacteroides abscessus</name>
    <dbReference type="NCBI Taxonomy" id="36809"/>
    <lineage>
        <taxon>Bacteria</taxon>
        <taxon>Bacillati</taxon>
        <taxon>Actinomycetota</taxon>
        <taxon>Actinomycetes</taxon>
        <taxon>Mycobacteriales</taxon>
        <taxon>Mycobacteriaceae</taxon>
        <taxon>Mycobacteroides</taxon>
    </lineage>
</organism>
<evidence type="ECO:0000313" key="2">
    <source>
        <dbReference type="EMBL" id="CPV67580.1"/>
    </source>
</evidence>
<sequence length="377" mass="40377">MVASFSGERLREENGQSMSDKYPVIVWGTGVVGKLVIRELLDHPVFELAAVLVHDPAKDGVDVGTLVGSHPTGLAATTDIDAALGTEGTVAYFGPTAQYALENIDNMSRALRSGHNIVSTAMTPWVYPQVCPPEMLADIRHACEEGQTSCFTTGIDPGFANDLFPMTLLGVGGRVDSVLVQELLDYQYYNGDFSTPMGLGAPMDQPAVLEIPEVLILAWGHTIPMIADAVGVKLDKIDTVYEKWATPTEISYGSAPNTGTIPAGHCAAVRFEIRGWVGGEPKIVIEHVNRITNDTAPQWPRAQSVDNDAYRIEIKGSPNITQETVFRDERSGDGAIGGCLATGMRAINAIPAVIDAKPGFLTPLDLPLIPGRGTIRI</sequence>
<reference evidence="2 3" key="1">
    <citation type="submission" date="2015-03" db="EMBL/GenBank/DDBJ databases">
        <authorList>
            <person name="Murphy D."/>
        </authorList>
    </citation>
    <scope>NUCLEOTIDE SEQUENCE [LARGE SCALE GENOMIC DNA]</scope>
    <source>
        <strain evidence="2 3">PAP088</strain>
    </source>
</reference>